<evidence type="ECO:0000313" key="2">
    <source>
        <dbReference type="EMBL" id="ETJ29090.1"/>
    </source>
</evidence>
<comment type="caution">
    <text evidence="2">The sequence shown here is derived from an EMBL/GenBank/DDBJ whole genome shotgun (WGS) entry which is preliminary data.</text>
</comment>
<dbReference type="EMBL" id="AZMM01016370">
    <property type="protein sequence ID" value="ETJ29090.1"/>
    <property type="molecule type" value="Genomic_DNA"/>
</dbReference>
<feature type="non-terminal residue" evidence="2">
    <location>
        <position position="1"/>
    </location>
</feature>
<dbReference type="Gene3D" id="3.40.50.150">
    <property type="entry name" value="Vaccinia Virus protein VP39"/>
    <property type="match status" value="1"/>
</dbReference>
<dbReference type="GO" id="GO:0008170">
    <property type="term" value="F:N-methyltransferase activity"/>
    <property type="evidence" value="ECO:0007669"/>
    <property type="project" value="InterPro"/>
</dbReference>
<proteinExistence type="predicted"/>
<name>W1XHW8_9ZZZZ</name>
<accession>W1XHW8</accession>
<dbReference type="SUPFAM" id="SSF53335">
    <property type="entry name" value="S-adenosyl-L-methionine-dependent methyltransferases"/>
    <property type="match status" value="1"/>
</dbReference>
<evidence type="ECO:0000259" key="1">
    <source>
        <dbReference type="Pfam" id="PF02384"/>
    </source>
</evidence>
<dbReference type="AlphaFoldDB" id="W1XHW8"/>
<gene>
    <name evidence="2" type="ORF">Q604_UNBC16370G0002</name>
</gene>
<sequence>NNMFNGFDMDRTMLRIGAMNMMLHGVDNPNIEYKDSLSETNKDS</sequence>
<dbReference type="InterPro" id="IPR003356">
    <property type="entry name" value="DNA_methylase_A-5"/>
</dbReference>
<organism evidence="2">
    <name type="scientific">human gut metagenome</name>
    <dbReference type="NCBI Taxonomy" id="408170"/>
    <lineage>
        <taxon>unclassified sequences</taxon>
        <taxon>metagenomes</taxon>
        <taxon>organismal metagenomes</taxon>
    </lineage>
</organism>
<dbReference type="InterPro" id="IPR029063">
    <property type="entry name" value="SAM-dependent_MTases_sf"/>
</dbReference>
<dbReference type="GO" id="GO:0003677">
    <property type="term" value="F:DNA binding"/>
    <property type="evidence" value="ECO:0007669"/>
    <property type="project" value="InterPro"/>
</dbReference>
<dbReference type="Pfam" id="PF02384">
    <property type="entry name" value="N6_Mtase"/>
    <property type="match status" value="1"/>
</dbReference>
<feature type="domain" description="DNA methylase adenine-specific" evidence="1">
    <location>
        <begin position="4"/>
        <end position="41"/>
    </location>
</feature>
<reference evidence="2" key="1">
    <citation type="submission" date="2013-12" db="EMBL/GenBank/DDBJ databases">
        <title>A Varibaculum cambriense genome reconstructed from a premature infant gut community with otherwise low bacterial novelty that shifts toward anaerobic metabolism during the third week of life.</title>
        <authorList>
            <person name="Brown C.T."/>
            <person name="Sharon I."/>
            <person name="Thomas B.C."/>
            <person name="Castelle C.J."/>
            <person name="Morowitz M.J."/>
            <person name="Banfield J.F."/>
        </authorList>
    </citation>
    <scope>NUCLEOTIDE SEQUENCE</scope>
</reference>
<protein>
    <submittedName>
        <fullName evidence="2">Type I restriction modification system M subunit</fullName>
    </submittedName>
</protein>